<dbReference type="RefSeq" id="WP_073600365.1">
    <property type="nucleotide sequence ID" value="NZ_MRCB01000018.1"/>
</dbReference>
<reference evidence="2 3" key="1">
    <citation type="submission" date="2016-11" db="EMBL/GenBank/DDBJ databases">
        <title>Draft Genome Sequences of Nine Cyanobacterial Strains from Diverse Habitats.</title>
        <authorList>
            <person name="Zhu T."/>
            <person name="Hou S."/>
            <person name="Lu X."/>
            <person name="Hess W.R."/>
        </authorList>
    </citation>
    <scope>NUCLEOTIDE SEQUENCE [LARGE SCALE GENOMIC DNA]</scope>
    <source>
        <strain evidence="2 3">NIES-593</strain>
    </source>
</reference>
<dbReference type="AlphaFoldDB" id="A0A1U7HDW0"/>
<dbReference type="PANTHER" id="PTHR36443">
    <property type="entry name" value="BSR5223 PROTEIN"/>
    <property type="match status" value="1"/>
</dbReference>
<organism evidence="2 3">
    <name type="scientific">Hydrococcus rivularis NIES-593</name>
    <dbReference type="NCBI Taxonomy" id="1921803"/>
    <lineage>
        <taxon>Bacteria</taxon>
        <taxon>Bacillati</taxon>
        <taxon>Cyanobacteriota</taxon>
        <taxon>Cyanophyceae</taxon>
        <taxon>Pleurocapsales</taxon>
        <taxon>Hydrococcaceae</taxon>
        <taxon>Hydrococcus</taxon>
    </lineage>
</organism>
<dbReference type="PANTHER" id="PTHR36443:SF1">
    <property type="entry name" value="BSR5223 PROTEIN"/>
    <property type="match status" value="1"/>
</dbReference>
<comment type="caution">
    <text evidence="2">The sequence shown here is derived from an EMBL/GenBank/DDBJ whole genome shotgun (WGS) entry which is preliminary data.</text>
</comment>
<evidence type="ECO:0008006" key="4">
    <source>
        <dbReference type="Google" id="ProtNLM"/>
    </source>
</evidence>
<gene>
    <name evidence="2" type="ORF">NIES593_15080</name>
</gene>
<sequence>MIAEIGKTLIVLGAGILLLGGLLWLSGGTLKHFPLGRLPGDILVQNEHFTFYFPLTTGILLSLGLSALLWLGRFITSR</sequence>
<dbReference type="STRING" id="1921803.NIES593_15080"/>
<protein>
    <recommendedName>
        <fullName evidence="4">DUF2905 domain-containing protein</fullName>
    </recommendedName>
</protein>
<evidence type="ECO:0000313" key="2">
    <source>
        <dbReference type="EMBL" id="OKH21744.1"/>
    </source>
</evidence>
<evidence type="ECO:0000313" key="3">
    <source>
        <dbReference type="Proteomes" id="UP000186868"/>
    </source>
</evidence>
<proteinExistence type="predicted"/>
<feature type="transmembrane region" description="Helical" evidence="1">
    <location>
        <begin position="49"/>
        <end position="71"/>
    </location>
</feature>
<keyword evidence="1" id="KW-0472">Membrane</keyword>
<dbReference type="InterPro" id="IPR021320">
    <property type="entry name" value="DUF2905"/>
</dbReference>
<dbReference type="Proteomes" id="UP000186868">
    <property type="component" value="Unassembled WGS sequence"/>
</dbReference>
<keyword evidence="1" id="KW-1133">Transmembrane helix</keyword>
<evidence type="ECO:0000256" key="1">
    <source>
        <dbReference type="SAM" id="Phobius"/>
    </source>
</evidence>
<accession>A0A1U7HDW0</accession>
<dbReference type="EMBL" id="MRCB01000018">
    <property type="protein sequence ID" value="OKH21744.1"/>
    <property type="molecule type" value="Genomic_DNA"/>
</dbReference>
<keyword evidence="3" id="KW-1185">Reference proteome</keyword>
<keyword evidence="1" id="KW-0812">Transmembrane</keyword>
<feature type="transmembrane region" description="Helical" evidence="1">
    <location>
        <begin position="9"/>
        <end position="29"/>
    </location>
</feature>
<dbReference type="Pfam" id="PF11146">
    <property type="entry name" value="DUF2905"/>
    <property type="match status" value="1"/>
</dbReference>
<name>A0A1U7HDW0_9CYAN</name>